<dbReference type="GO" id="GO:0005634">
    <property type="term" value="C:nucleus"/>
    <property type="evidence" value="ECO:0007669"/>
    <property type="project" value="UniProtKB-SubCell"/>
</dbReference>
<feature type="compositionally biased region" description="Basic and acidic residues" evidence="7">
    <location>
        <begin position="491"/>
        <end position="500"/>
    </location>
</feature>
<protein>
    <recommendedName>
        <fullName evidence="12">SWIM-type domain-containing protein</fullName>
    </recommendedName>
</protein>
<feature type="region of interest" description="Disordered" evidence="7">
    <location>
        <begin position="598"/>
        <end position="637"/>
    </location>
</feature>
<keyword evidence="6" id="KW-0863">Zinc-finger</keyword>
<dbReference type="Pfam" id="PF07522">
    <property type="entry name" value="DRMBL"/>
    <property type="match status" value="1"/>
</dbReference>
<feature type="compositionally biased region" description="Basic and acidic residues" evidence="7">
    <location>
        <begin position="880"/>
        <end position="894"/>
    </location>
</feature>
<dbReference type="InterPro" id="IPR036866">
    <property type="entry name" value="RibonucZ/Hydroxyglut_hydro"/>
</dbReference>
<evidence type="ECO:0000256" key="3">
    <source>
        <dbReference type="ARBA" id="ARBA00022763"/>
    </source>
</evidence>
<evidence type="ECO:0000259" key="8">
    <source>
        <dbReference type="PROSITE" id="PS50089"/>
    </source>
</evidence>
<feature type="domain" description="SWIM-type" evidence="9">
    <location>
        <begin position="678"/>
        <end position="712"/>
    </location>
</feature>
<dbReference type="Proteomes" id="UP000789595">
    <property type="component" value="Unassembled WGS sequence"/>
</dbReference>
<dbReference type="GO" id="GO:0003684">
    <property type="term" value="F:damaged DNA binding"/>
    <property type="evidence" value="ECO:0007669"/>
    <property type="project" value="TreeGrafter"/>
</dbReference>
<keyword evidence="5" id="KW-0539">Nucleus</keyword>
<dbReference type="OrthoDB" id="262529at2759"/>
<dbReference type="EMBL" id="CAKKNE010000001">
    <property type="protein sequence ID" value="CAH0366059.1"/>
    <property type="molecule type" value="Genomic_DNA"/>
</dbReference>
<reference evidence="10" key="1">
    <citation type="submission" date="2021-11" db="EMBL/GenBank/DDBJ databases">
        <authorList>
            <consortium name="Genoscope - CEA"/>
            <person name="William W."/>
        </authorList>
    </citation>
    <scope>NUCLEOTIDE SEQUENCE</scope>
</reference>
<organism evidence="10 11">
    <name type="scientific">Pelagomonas calceolata</name>
    <dbReference type="NCBI Taxonomy" id="35677"/>
    <lineage>
        <taxon>Eukaryota</taxon>
        <taxon>Sar</taxon>
        <taxon>Stramenopiles</taxon>
        <taxon>Ochrophyta</taxon>
        <taxon>Pelagophyceae</taxon>
        <taxon>Pelagomonadales</taxon>
        <taxon>Pelagomonadaceae</taxon>
        <taxon>Pelagomonas</taxon>
    </lineage>
</organism>
<dbReference type="InterPro" id="IPR013083">
    <property type="entry name" value="Znf_RING/FYVE/PHD"/>
</dbReference>
<dbReference type="GO" id="GO:0036297">
    <property type="term" value="P:interstrand cross-link repair"/>
    <property type="evidence" value="ECO:0007669"/>
    <property type="project" value="TreeGrafter"/>
</dbReference>
<evidence type="ECO:0000256" key="7">
    <source>
        <dbReference type="SAM" id="MobiDB-lite"/>
    </source>
</evidence>
<dbReference type="PANTHER" id="PTHR23240">
    <property type="entry name" value="DNA CROSS-LINK REPAIR PROTEIN PSO2/SNM1-RELATED"/>
    <property type="match status" value="1"/>
</dbReference>
<feature type="domain" description="RING-type" evidence="8">
    <location>
        <begin position="793"/>
        <end position="836"/>
    </location>
</feature>
<dbReference type="Gene3D" id="3.30.40.10">
    <property type="entry name" value="Zinc/RING finger domain, C3HC4 (zinc finger)"/>
    <property type="match status" value="1"/>
</dbReference>
<keyword evidence="3" id="KW-0227">DNA damage</keyword>
<dbReference type="InterPro" id="IPR001841">
    <property type="entry name" value="Znf_RING"/>
</dbReference>
<feature type="compositionally biased region" description="Basic and acidic residues" evidence="7">
    <location>
        <begin position="605"/>
        <end position="621"/>
    </location>
</feature>
<feature type="region of interest" description="Disordered" evidence="7">
    <location>
        <begin position="491"/>
        <end position="519"/>
    </location>
</feature>
<proteinExistence type="inferred from homology"/>
<dbReference type="SMART" id="SM00849">
    <property type="entry name" value="Lactamase_B"/>
    <property type="match status" value="1"/>
</dbReference>
<dbReference type="SUPFAM" id="SSF56281">
    <property type="entry name" value="Metallo-hydrolase/oxidoreductase"/>
    <property type="match status" value="1"/>
</dbReference>
<dbReference type="SUPFAM" id="SSF57850">
    <property type="entry name" value="RING/U-box"/>
    <property type="match status" value="1"/>
</dbReference>
<keyword evidence="6" id="KW-0862">Zinc</keyword>
<dbReference type="GO" id="GO:0006303">
    <property type="term" value="P:double-strand break repair via nonhomologous end joining"/>
    <property type="evidence" value="ECO:0007669"/>
    <property type="project" value="TreeGrafter"/>
</dbReference>
<comment type="caution">
    <text evidence="10">The sequence shown here is derived from an EMBL/GenBank/DDBJ whole genome shotgun (WGS) entry which is preliminary data.</text>
</comment>
<comment type="similarity">
    <text evidence="2">Belongs to the DNA repair metallo-beta-lactamase (DRMBL) family.</text>
</comment>
<dbReference type="InterPro" id="IPR007527">
    <property type="entry name" value="Znf_SWIM"/>
</dbReference>
<evidence type="ECO:0000256" key="6">
    <source>
        <dbReference type="PROSITE-ProRule" id="PRU00175"/>
    </source>
</evidence>
<keyword evidence="4" id="KW-0234">DNA repair</keyword>
<dbReference type="GO" id="GO:0035312">
    <property type="term" value="F:5'-3' DNA exonuclease activity"/>
    <property type="evidence" value="ECO:0007669"/>
    <property type="project" value="TreeGrafter"/>
</dbReference>
<evidence type="ECO:0008006" key="12">
    <source>
        <dbReference type="Google" id="ProtNLM"/>
    </source>
</evidence>
<keyword evidence="6" id="KW-0479">Metal-binding</keyword>
<gene>
    <name evidence="10" type="ORF">PECAL_1P25300</name>
</gene>
<name>A0A8J2SEA4_9STRA</name>
<evidence type="ECO:0000313" key="10">
    <source>
        <dbReference type="EMBL" id="CAH0366059.1"/>
    </source>
</evidence>
<dbReference type="PROSITE" id="PS50966">
    <property type="entry name" value="ZF_SWIM"/>
    <property type="match status" value="1"/>
</dbReference>
<evidence type="ECO:0000256" key="5">
    <source>
        <dbReference type="ARBA" id="ARBA00023242"/>
    </source>
</evidence>
<comment type="subcellular location">
    <subcellularLocation>
        <location evidence="1">Nucleus</location>
    </subcellularLocation>
</comment>
<dbReference type="PROSITE" id="PS50089">
    <property type="entry name" value="ZF_RING_2"/>
    <property type="match status" value="1"/>
</dbReference>
<evidence type="ECO:0000256" key="1">
    <source>
        <dbReference type="ARBA" id="ARBA00004123"/>
    </source>
</evidence>
<evidence type="ECO:0000256" key="4">
    <source>
        <dbReference type="ARBA" id="ARBA00023204"/>
    </source>
</evidence>
<sequence length="903" mass="100130">MATQHADVKRLRAPFDGFVVDGFNFTKTFPGCRHWLLTHAHSDHTCGLSGGFDAGTIYCSEITKRLVTRDVSARLGERMVVINAGASLHIEELSTTLTALDAGHCPGSLLFLLEHGPTKLCVLHTGDMRASEHIRNQPLLAPFRDKTKKLDALYLDTTYANPKYDFPAQVDACDEIKRIVREELRREPKTLFLCNTYSVGKENAFDAVVDASGGTLFVPPRRAEALRLCDRWRACYTNDVNDPQVNVWVGGATSGVDQALGRDRDQKGPHGELKKLLDSQPRYEAVVSLRCTGWEYRPGKASSAVWAENDGCTRTYGVPYSITPHSSFLELDAFVRALCPREVVPTVNASTRDRRDKLRDLFSPGTDLKRDKGRMDAYLKGGALEAVDVQRQKRLLASFSKASEVEVDPALVEQLRAIIGEAPQDYCARLLRDASLKIDGAVDVHFGANQGAVPREYYVTAKEGPSEDDDRDLLVGAVFAVRGRDEDFKLFKGSSREPPPKRARGMPRPKAQQPGGAADRVRARLKQLGACVVERDAKGAKKLAPTHVIVPEGTEKGQLIGLDVLVRVRTESWLIKRCRALDAGALAPPPREVVELAAKKAQGPPKEKAPPDKGPRGETRAGPRRRRTRETDANSHRALSETMYLVERRDETRRVPGACRAPPLRHVFAVLGSTGNVYDVAIQKEPSCSCPYAVSHPTKVCKHRYFVWYRVLKIPRDDDQRCSEADATLKHVPHQRYLRRDELQTVLVDRVASAAPMASRAARDAYRRASGDVIDVDASDEEREVPRRPLDECTVCFEGFRDDATHDFCGACGRNYHEACRDRWFTFKKARVCAVCAAPWRAAPVAPDAAVAREEGYVNLRAFQPDVASERDASSYAQNDRGERWVDVHADRAAAKATSPGAP</sequence>
<dbReference type="PANTHER" id="PTHR23240:SF35">
    <property type="entry name" value="DNA REPAIR METALLO-BETA-LACTAMASE FAMILY PROTEIN-RELATED"/>
    <property type="match status" value="1"/>
</dbReference>
<dbReference type="AlphaFoldDB" id="A0A8J2SEA4"/>
<evidence type="ECO:0000259" key="9">
    <source>
        <dbReference type="PROSITE" id="PS50966"/>
    </source>
</evidence>
<dbReference type="CDD" id="cd16273">
    <property type="entry name" value="SNM1A-1C-like_MBL-fold"/>
    <property type="match status" value="1"/>
</dbReference>
<dbReference type="InterPro" id="IPR001279">
    <property type="entry name" value="Metallo-B-lactamas"/>
</dbReference>
<feature type="region of interest" description="Disordered" evidence="7">
    <location>
        <begin position="870"/>
        <end position="903"/>
    </location>
</feature>
<dbReference type="Gene3D" id="3.40.50.12650">
    <property type="match status" value="1"/>
</dbReference>
<dbReference type="GO" id="GO:0008270">
    <property type="term" value="F:zinc ion binding"/>
    <property type="evidence" value="ECO:0007669"/>
    <property type="project" value="UniProtKB-KW"/>
</dbReference>
<keyword evidence="11" id="KW-1185">Reference proteome</keyword>
<accession>A0A8J2SEA4</accession>
<dbReference type="Gene3D" id="3.60.15.10">
    <property type="entry name" value="Ribonuclease Z/Hydroxyacylglutathione hydrolase-like"/>
    <property type="match status" value="1"/>
</dbReference>
<evidence type="ECO:0000256" key="2">
    <source>
        <dbReference type="ARBA" id="ARBA00010304"/>
    </source>
</evidence>
<dbReference type="InterPro" id="IPR011084">
    <property type="entry name" value="DRMBL"/>
</dbReference>
<evidence type="ECO:0000313" key="11">
    <source>
        <dbReference type="Proteomes" id="UP000789595"/>
    </source>
</evidence>